<evidence type="ECO:0000256" key="1">
    <source>
        <dbReference type="SAM" id="MobiDB-lite"/>
    </source>
</evidence>
<dbReference type="Proteomes" id="UP000636453">
    <property type="component" value="Unassembled WGS sequence"/>
</dbReference>
<sequence>MSSIRPDPRLDRPGLDGLGGDAPSLEELRGRDVPRAADAAAEAVLADTAPPGAAVDAGEHVLNAPAWAGVAPPRLLNAEPVLQRTLAALELAPAADHAADAVLDPLV</sequence>
<evidence type="ECO:0000313" key="2">
    <source>
        <dbReference type="EMBL" id="GHE26376.1"/>
    </source>
</evidence>
<dbReference type="RefSeq" id="WP_146472716.1">
    <property type="nucleotide sequence ID" value="NZ_BNCF01000001.1"/>
</dbReference>
<dbReference type="EMBL" id="BNCF01000001">
    <property type="protein sequence ID" value="GHE26376.1"/>
    <property type="molecule type" value="Genomic_DNA"/>
</dbReference>
<feature type="compositionally biased region" description="Basic and acidic residues" evidence="1">
    <location>
        <begin position="1"/>
        <end position="14"/>
    </location>
</feature>
<proteinExistence type="predicted"/>
<reference evidence="2" key="1">
    <citation type="journal article" date="2014" name="Int. J. Syst. Evol. Microbiol.">
        <title>Complete genome sequence of Corynebacterium casei LMG S-19264T (=DSM 44701T), isolated from a smear-ripened cheese.</title>
        <authorList>
            <consortium name="US DOE Joint Genome Institute (JGI-PGF)"/>
            <person name="Walter F."/>
            <person name="Albersmeier A."/>
            <person name="Kalinowski J."/>
            <person name="Ruckert C."/>
        </authorList>
    </citation>
    <scope>NUCLEOTIDE SEQUENCE</scope>
    <source>
        <strain evidence="2">KCTC 32020</strain>
    </source>
</reference>
<dbReference type="AlphaFoldDB" id="A0A918YVT5"/>
<keyword evidence="3" id="KW-1185">Reference proteome</keyword>
<feature type="region of interest" description="Disordered" evidence="1">
    <location>
        <begin position="1"/>
        <end position="30"/>
    </location>
</feature>
<name>A0A918YVT5_9GAMM</name>
<evidence type="ECO:0000313" key="3">
    <source>
        <dbReference type="Proteomes" id="UP000636453"/>
    </source>
</evidence>
<gene>
    <name evidence="2" type="ORF">GCM10007167_04470</name>
</gene>
<accession>A0A918YVT5</accession>
<reference evidence="2" key="2">
    <citation type="submission" date="2020-09" db="EMBL/GenBank/DDBJ databases">
        <authorList>
            <person name="Sun Q."/>
            <person name="Kim S."/>
        </authorList>
    </citation>
    <scope>NUCLEOTIDE SEQUENCE</scope>
    <source>
        <strain evidence="2">KCTC 32020</strain>
    </source>
</reference>
<organism evidence="2 3">
    <name type="scientific">Vulcaniibacterium thermophilum</name>
    <dbReference type="NCBI Taxonomy" id="1169913"/>
    <lineage>
        <taxon>Bacteria</taxon>
        <taxon>Pseudomonadati</taxon>
        <taxon>Pseudomonadota</taxon>
        <taxon>Gammaproteobacteria</taxon>
        <taxon>Lysobacterales</taxon>
        <taxon>Lysobacteraceae</taxon>
        <taxon>Vulcaniibacterium</taxon>
    </lineage>
</organism>
<comment type="caution">
    <text evidence="2">The sequence shown here is derived from an EMBL/GenBank/DDBJ whole genome shotgun (WGS) entry which is preliminary data.</text>
</comment>
<protein>
    <submittedName>
        <fullName evidence="2">Uncharacterized protein</fullName>
    </submittedName>
</protein>